<dbReference type="PROSITE" id="PS00279">
    <property type="entry name" value="MACPF_1"/>
    <property type="match status" value="1"/>
</dbReference>
<keyword evidence="14" id="KW-0391">Immunity</keyword>
<proteinExistence type="inferred from homology"/>
<evidence type="ECO:0000256" key="11">
    <source>
        <dbReference type="ARBA" id="ARBA00022729"/>
    </source>
</evidence>
<feature type="disulfide bond" evidence="21">
    <location>
        <begin position="149"/>
        <end position="167"/>
    </location>
</feature>
<dbReference type="Gene3D" id="2.20.100.10">
    <property type="entry name" value="Thrombospondin type-1 (TSP1) repeat"/>
    <property type="match status" value="3"/>
</dbReference>
<evidence type="ECO:0000259" key="25">
    <source>
        <dbReference type="PROSITE" id="PS51412"/>
    </source>
</evidence>
<organism evidence="26 27">
    <name type="scientific">Gadus morhua</name>
    <name type="common">Atlantic cod</name>
    <dbReference type="NCBI Taxonomy" id="8049"/>
    <lineage>
        <taxon>Eukaryota</taxon>
        <taxon>Metazoa</taxon>
        <taxon>Chordata</taxon>
        <taxon>Craniata</taxon>
        <taxon>Vertebrata</taxon>
        <taxon>Euteleostomi</taxon>
        <taxon>Actinopterygii</taxon>
        <taxon>Neopterygii</taxon>
        <taxon>Teleostei</taxon>
        <taxon>Neoteleostei</taxon>
        <taxon>Acanthomorphata</taxon>
        <taxon>Zeiogadaria</taxon>
        <taxon>Gadariae</taxon>
        <taxon>Gadiformes</taxon>
        <taxon>Gadoidei</taxon>
        <taxon>Gadidae</taxon>
        <taxon>Gadus</taxon>
    </lineage>
</organism>
<dbReference type="SMART" id="SM00192">
    <property type="entry name" value="LDLa"/>
    <property type="match status" value="1"/>
</dbReference>
<dbReference type="GO" id="GO:0005579">
    <property type="term" value="C:membrane attack complex"/>
    <property type="evidence" value="ECO:0007669"/>
    <property type="project" value="UniProtKB-KW"/>
</dbReference>
<dbReference type="Pfam" id="PF00090">
    <property type="entry name" value="TSP_1"/>
    <property type="match status" value="3"/>
</dbReference>
<dbReference type="CDD" id="cd00033">
    <property type="entry name" value="CCP"/>
    <property type="match status" value="1"/>
</dbReference>
<evidence type="ECO:0000256" key="16">
    <source>
        <dbReference type="ARBA" id="ARBA00023058"/>
    </source>
</evidence>
<dbReference type="PANTHER" id="PTHR45742">
    <property type="entry name" value="COMPLEMENT COMPONENT C6"/>
    <property type="match status" value="1"/>
</dbReference>
<keyword evidence="6" id="KW-0245">EGF-like domain</keyword>
<dbReference type="SUPFAM" id="SSF57535">
    <property type="entry name" value="Complement control module/SCR domain"/>
    <property type="match status" value="1"/>
</dbReference>
<evidence type="ECO:0000259" key="24">
    <source>
        <dbReference type="PROSITE" id="PS50923"/>
    </source>
</evidence>
<feature type="domain" description="Sushi" evidence="24">
    <location>
        <begin position="630"/>
        <end position="684"/>
    </location>
</feature>
<feature type="chain" id="PRO_5046332094" evidence="23">
    <location>
        <begin position="25"/>
        <end position="931"/>
    </location>
</feature>
<feature type="signal peptide" evidence="23">
    <location>
        <begin position="1"/>
        <end position="24"/>
    </location>
</feature>
<protein>
    <submittedName>
        <fullName evidence="26">Complement component 6, duplicate 1</fullName>
    </submittedName>
</protein>
<keyword evidence="16" id="KW-0473">Membrane attack complex</keyword>
<feature type="disulfide bond" evidence="21">
    <location>
        <begin position="161"/>
        <end position="176"/>
    </location>
</feature>
<dbReference type="Pfam" id="PF21288">
    <property type="entry name" value="Kazal_C6"/>
    <property type="match status" value="1"/>
</dbReference>
<accession>A0A8C5FIW5</accession>
<dbReference type="GeneTree" id="ENSGT00940000156814"/>
<keyword evidence="15" id="KW-0180">Complement pathway</keyword>
<evidence type="ECO:0000256" key="7">
    <source>
        <dbReference type="ARBA" id="ARBA00022537"/>
    </source>
</evidence>
<keyword evidence="5" id="KW-0964">Secreted</keyword>
<dbReference type="InterPro" id="IPR023415">
    <property type="entry name" value="LDLR_class-A_CS"/>
</dbReference>
<dbReference type="GO" id="GO:0006958">
    <property type="term" value="P:complement activation, classical pathway"/>
    <property type="evidence" value="ECO:0007669"/>
    <property type="project" value="UniProtKB-KW"/>
</dbReference>
<comment type="similarity">
    <text evidence="3">Belongs to the complement C6/C7/C8/C9 family.</text>
</comment>
<reference evidence="26" key="2">
    <citation type="submission" date="2025-09" db="UniProtKB">
        <authorList>
            <consortium name="Ensembl"/>
        </authorList>
    </citation>
    <scope>IDENTIFICATION</scope>
</reference>
<dbReference type="InterPro" id="IPR035976">
    <property type="entry name" value="Sushi/SCR/CCP_sf"/>
</dbReference>
<evidence type="ECO:0000256" key="17">
    <source>
        <dbReference type="ARBA" id="ARBA00023136"/>
    </source>
</evidence>
<dbReference type="InterPro" id="IPR036383">
    <property type="entry name" value="TSP1_rpt_sf"/>
</dbReference>
<dbReference type="GO" id="GO:0031640">
    <property type="term" value="P:killing of cells of another organism"/>
    <property type="evidence" value="ECO:0007669"/>
    <property type="project" value="UniProtKB-KW"/>
</dbReference>
<dbReference type="PROSITE" id="PS50923">
    <property type="entry name" value="SUSHI"/>
    <property type="match status" value="1"/>
</dbReference>
<dbReference type="Pfam" id="PF00084">
    <property type="entry name" value="Sushi"/>
    <property type="match status" value="1"/>
</dbReference>
<dbReference type="Pfam" id="PF01823">
    <property type="entry name" value="MACPF"/>
    <property type="match status" value="1"/>
</dbReference>
<evidence type="ECO:0000256" key="1">
    <source>
        <dbReference type="ARBA" id="ARBA00004276"/>
    </source>
</evidence>
<dbReference type="Pfam" id="PF00057">
    <property type="entry name" value="Ldl_recept_a"/>
    <property type="match status" value="1"/>
</dbReference>
<dbReference type="InterPro" id="IPR020864">
    <property type="entry name" value="MACPF"/>
</dbReference>
<dbReference type="PROSITE" id="PS50092">
    <property type="entry name" value="TSP1"/>
    <property type="match status" value="3"/>
</dbReference>
<dbReference type="SMART" id="SM00057">
    <property type="entry name" value="FIMAC"/>
    <property type="match status" value="1"/>
</dbReference>
<dbReference type="SMART" id="SM00209">
    <property type="entry name" value="TSP1"/>
    <property type="match status" value="3"/>
</dbReference>
<keyword evidence="27" id="KW-1185">Reference proteome</keyword>
<feature type="disulfide bond" evidence="22">
    <location>
        <begin position="655"/>
        <end position="682"/>
    </location>
</feature>
<comment type="caution">
    <text evidence="22">Lacks conserved residue(s) required for the propagation of feature annotation.</text>
</comment>
<dbReference type="AlphaFoldDB" id="A0A8C5FIW5"/>
<dbReference type="Pfam" id="PF21195">
    <property type="entry name" value="EGF_C8A_B_C6"/>
    <property type="match status" value="1"/>
</dbReference>
<dbReference type="PROSITE" id="PS01209">
    <property type="entry name" value="LDLRA_1"/>
    <property type="match status" value="1"/>
</dbReference>
<dbReference type="Proteomes" id="UP000694546">
    <property type="component" value="Chromosome 4"/>
</dbReference>
<keyword evidence="9 22" id="KW-0768">Sushi</keyword>
<name>A0A8C5FIW5_GADMO</name>
<evidence type="ECO:0000256" key="21">
    <source>
        <dbReference type="PROSITE-ProRule" id="PRU00124"/>
    </source>
</evidence>
<evidence type="ECO:0000256" key="12">
    <source>
        <dbReference type="ARBA" id="ARBA00022737"/>
    </source>
</evidence>
<evidence type="ECO:0000256" key="3">
    <source>
        <dbReference type="ARBA" id="ARBA00009214"/>
    </source>
</evidence>
<dbReference type="PANTHER" id="PTHR45742:SF4">
    <property type="entry name" value="COMPLEMENT COMPONENT C6"/>
    <property type="match status" value="1"/>
</dbReference>
<evidence type="ECO:0000256" key="6">
    <source>
        <dbReference type="ARBA" id="ARBA00022536"/>
    </source>
</evidence>
<dbReference type="InterPro" id="IPR048828">
    <property type="entry name" value="C6_KAZAL"/>
</dbReference>
<dbReference type="InterPro" id="IPR048831">
    <property type="entry name" value="C8A_B_C6_EGF-like"/>
</dbReference>
<sequence>MAALGTSLVLLLLQILACLSPSLACFCERYPWASWSACSRTCNYGTQLRIRQYNYDAYFWKNSCNHFCEKYDTRACNQQSCPISCLITEFGEWSKCSPCAKKQLRTRSVQRPSQFGGEACSEVLMEDRDCHPDTECRIPEVNCREQFKCDNGRCMNSTLRCNNQNDCEDNSDERDCGGVFKSVCPREIRLPPGSDLVANGFDAMAEASRGQVLNNRFMGEGKCDVKRPPSILLYYRMPHNFEDFEIKVNHAYMRHHLPLCLSLCLIPALSRLVQSVSSAPPSCTNGSHAGLIEHFNTDSIMFDVHQVLPVATFRVRNPRDTVLSGPFLQFLNALPLEYNYPLYRDIFRRFGTHYYSSGSLGGKYEMIYQYDTETVKSSGDITHDFSECIRKENLQFYFFYTKYTQSTRCTNTLMTQTYKGSYMNAARKSYSLVQGGQTREAAKLAWHSGGVRPPRAAYDEWTRSVIQNPVVVDYTLRPLVELVHGLPCAATKRRLLRRALVSYLEEFDVCQCAPCPNNGRPVLSGTECTCLCKTGTFGPNCDKRSPGYTSEGVDGSWSCWGPWDECGAAMQRQRTRRCDHPAPLRGGLPCQGARVEKEPCHISIFQTQATCDNDDDFTVGWIDELPPGVVGCFRPKRPDNRKQYYEVGEVEEFRCFTGFENAGSPLIHCLPDLTWPQPAGQCVRMVCAAPSNIPEELELYPNKKEFRVGESVGLNCKNVNQAPAPLGWSRCTVGLLWVPAVPADLHCVDGNLKYQFIIHCCVSVWDYVKSCVHTFHINVRSSPHASFSCSSFQENLCALNTELDALVPMSICSLHAARCHGDPFFFANKGQCDDSAAHLDLVRFRARMANRSATAEPCGEDVCYEWETCSSAERRCICRLPTECPRSREPIFCIKLVASQRKKEISLCLMGVLKCSSIKIEVLYEGHCEAA</sequence>
<dbReference type="OMA" id="YYRKNFC"/>
<keyword evidence="12" id="KW-0677">Repeat</keyword>
<keyword evidence="7" id="KW-1052">Target cell membrane</keyword>
<dbReference type="GO" id="GO:0045087">
    <property type="term" value="P:innate immune response"/>
    <property type="evidence" value="ECO:0007669"/>
    <property type="project" value="UniProtKB-KW"/>
</dbReference>
<evidence type="ECO:0000256" key="14">
    <source>
        <dbReference type="ARBA" id="ARBA00022859"/>
    </source>
</evidence>
<evidence type="ECO:0000313" key="26">
    <source>
        <dbReference type="Ensembl" id="ENSGMOP00000040172.1"/>
    </source>
</evidence>
<dbReference type="InterPro" id="IPR020863">
    <property type="entry name" value="MACPF_CS"/>
</dbReference>
<dbReference type="InterPro" id="IPR003884">
    <property type="entry name" value="FacI_MAC"/>
</dbReference>
<keyword evidence="11 23" id="KW-0732">Signal</keyword>
<evidence type="ECO:0000313" key="27">
    <source>
        <dbReference type="Proteomes" id="UP000694546"/>
    </source>
</evidence>
<evidence type="ECO:0000256" key="5">
    <source>
        <dbReference type="ARBA" id="ARBA00022525"/>
    </source>
</evidence>
<dbReference type="CDD" id="cd00112">
    <property type="entry name" value="LDLa"/>
    <property type="match status" value="1"/>
</dbReference>
<evidence type="ECO:0000256" key="9">
    <source>
        <dbReference type="ARBA" id="ARBA00022659"/>
    </source>
</evidence>
<evidence type="ECO:0000256" key="18">
    <source>
        <dbReference type="ARBA" id="ARBA00023157"/>
    </source>
</evidence>
<feature type="domain" description="MACPF" evidence="25">
    <location>
        <begin position="180"/>
        <end position="511"/>
    </location>
</feature>
<dbReference type="SMART" id="SM00032">
    <property type="entry name" value="CCP"/>
    <property type="match status" value="2"/>
</dbReference>
<dbReference type="InterPro" id="IPR036055">
    <property type="entry name" value="LDL_receptor-like_sf"/>
</dbReference>
<dbReference type="PROSITE" id="PS51412">
    <property type="entry name" value="MACPF_2"/>
    <property type="match status" value="1"/>
</dbReference>
<comment type="subcellular location">
    <subcellularLocation>
        <location evidence="2">Secreted</location>
    </subcellularLocation>
    <subcellularLocation>
        <location evidence="1">Target cell membrane</location>
        <topology evidence="1">Multi-pass membrane protein</topology>
    </subcellularLocation>
</comment>
<dbReference type="SUPFAM" id="SSF82895">
    <property type="entry name" value="TSP-1 type 1 repeat"/>
    <property type="match status" value="3"/>
</dbReference>
<dbReference type="Gene3D" id="4.10.400.10">
    <property type="entry name" value="Low-density Lipoprotein Receptor"/>
    <property type="match status" value="1"/>
</dbReference>
<keyword evidence="17" id="KW-0472">Membrane</keyword>
<dbReference type="SUPFAM" id="SSF57424">
    <property type="entry name" value="LDL receptor-like module"/>
    <property type="match status" value="1"/>
</dbReference>
<evidence type="ECO:0000256" key="22">
    <source>
        <dbReference type="PROSITE-ProRule" id="PRU00302"/>
    </source>
</evidence>
<dbReference type="Gene3D" id="3.30.60.30">
    <property type="match status" value="2"/>
</dbReference>
<dbReference type="InterPro" id="IPR000436">
    <property type="entry name" value="Sushi_SCR_CCP_dom"/>
</dbReference>
<evidence type="ECO:0000256" key="8">
    <source>
        <dbReference type="ARBA" id="ARBA00022588"/>
    </source>
</evidence>
<evidence type="ECO:0000256" key="23">
    <source>
        <dbReference type="SAM" id="SignalP"/>
    </source>
</evidence>
<dbReference type="PROSITE" id="PS50068">
    <property type="entry name" value="LDLRA_2"/>
    <property type="match status" value="1"/>
</dbReference>
<keyword evidence="13" id="KW-0204">Cytolysis</keyword>
<dbReference type="GO" id="GO:0005576">
    <property type="term" value="C:extracellular region"/>
    <property type="evidence" value="ECO:0007669"/>
    <property type="project" value="UniProtKB-SubCell"/>
</dbReference>
<keyword evidence="19" id="KW-0325">Glycoprotein</keyword>
<evidence type="ECO:0000256" key="10">
    <source>
        <dbReference type="ARBA" id="ARBA00022692"/>
    </source>
</evidence>
<evidence type="ECO:0000256" key="4">
    <source>
        <dbReference type="ARBA" id="ARBA00022452"/>
    </source>
</evidence>
<dbReference type="Ensembl" id="ENSGMOT00000069119.1">
    <property type="protein sequence ID" value="ENSGMOP00000040172.1"/>
    <property type="gene ID" value="ENSGMOG00000009978.2"/>
</dbReference>
<evidence type="ECO:0000256" key="19">
    <source>
        <dbReference type="ARBA" id="ARBA00023180"/>
    </source>
</evidence>
<evidence type="ECO:0000256" key="20">
    <source>
        <dbReference type="ARBA" id="ARBA00023298"/>
    </source>
</evidence>
<keyword evidence="4" id="KW-1134">Transmembrane beta strand</keyword>
<evidence type="ECO:0000256" key="2">
    <source>
        <dbReference type="ARBA" id="ARBA00004613"/>
    </source>
</evidence>
<dbReference type="InterPro" id="IPR001862">
    <property type="entry name" value="MAC_perforin"/>
</dbReference>
<keyword evidence="20" id="KW-1053">Target membrane</keyword>
<dbReference type="SMART" id="SM00457">
    <property type="entry name" value="MACPF"/>
    <property type="match status" value="1"/>
</dbReference>
<reference evidence="26" key="1">
    <citation type="submission" date="2025-08" db="UniProtKB">
        <authorList>
            <consortium name="Ensembl"/>
        </authorList>
    </citation>
    <scope>IDENTIFICATION</scope>
</reference>
<evidence type="ECO:0000256" key="13">
    <source>
        <dbReference type="ARBA" id="ARBA00022852"/>
    </source>
</evidence>
<dbReference type="InterPro" id="IPR002172">
    <property type="entry name" value="LDrepeatLR_classA_rpt"/>
</dbReference>
<dbReference type="Gene3D" id="2.10.70.10">
    <property type="entry name" value="Complement Module, domain 1"/>
    <property type="match status" value="1"/>
</dbReference>
<dbReference type="InterPro" id="IPR000884">
    <property type="entry name" value="TSP1_rpt"/>
</dbReference>
<dbReference type="GO" id="GO:0044218">
    <property type="term" value="C:other organism cell membrane"/>
    <property type="evidence" value="ECO:0007669"/>
    <property type="project" value="UniProtKB-KW"/>
</dbReference>
<keyword evidence="8" id="KW-0399">Innate immunity</keyword>
<evidence type="ECO:0000256" key="15">
    <source>
        <dbReference type="ARBA" id="ARBA00022875"/>
    </source>
</evidence>
<dbReference type="PRINTS" id="PR00764">
    <property type="entry name" value="COMPLEMENTC9"/>
</dbReference>
<gene>
    <name evidence="26" type="primary">c6.2</name>
</gene>
<keyword evidence="10" id="KW-0812">Transmembrane</keyword>
<keyword evidence="18 22" id="KW-1015">Disulfide bond</keyword>